<dbReference type="EMBL" id="CM000880">
    <property type="protein sequence ID" value="PNT75409.1"/>
    <property type="molecule type" value="Genomic_DNA"/>
</dbReference>
<dbReference type="OrthoDB" id="683358at2759"/>
<evidence type="ECO:0000313" key="3">
    <source>
        <dbReference type="EMBL" id="PNT75409.1"/>
    </source>
</evidence>
<dbReference type="AlphaFoldDB" id="A0A2K2DMA2"/>
<dbReference type="Gramene" id="PNT75409">
    <property type="protein sequence ID" value="PNT75409"/>
    <property type="gene ID" value="BRADI_1g32031v3"/>
</dbReference>
<reference evidence="4" key="3">
    <citation type="submission" date="2018-08" db="UniProtKB">
        <authorList>
            <consortium name="EnsemblPlants"/>
        </authorList>
    </citation>
    <scope>IDENTIFICATION</scope>
    <source>
        <strain evidence="4">cv. Bd21</strain>
    </source>
</reference>
<keyword evidence="2" id="KW-0812">Transmembrane</keyword>
<evidence type="ECO:0000313" key="5">
    <source>
        <dbReference type="Proteomes" id="UP000008810"/>
    </source>
</evidence>
<sequence length="213" mass="22319">MACTLIALLERLGNALGTLAFIWATVVVLGGFSEHLGDDFWVATAIVFLESFRLFPTSSQSSGLIGDATGGGSGGGHDRGTAGTTRCPSSPHAETDRRGRGRRRRRCSAGRQRRPGAERGGRSKAGGGDAAAARASATAQCRAAAGKARASGGATELEARRRGAGRRRPGAARRPATSTDGTGGQRERRRAEGGERMQKWNRSLQERGLDGFI</sequence>
<name>A0A2K2DMA2_BRADI</name>
<evidence type="ECO:0000256" key="2">
    <source>
        <dbReference type="SAM" id="Phobius"/>
    </source>
</evidence>
<dbReference type="PANTHER" id="PTHR33115">
    <property type="entry name" value="ARM REPEAT SUPERFAMILY PROTEIN"/>
    <property type="match status" value="1"/>
</dbReference>
<accession>A0A2K2DMA2</accession>
<reference evidence="3 4" key="1">
    <citation type="journal article" date="2010" name="Nature">
        <title>Genome sequencing and analysis of the model grass Brachypodium distachyon.</title>
        <authorList>
            <consortium name="International Brachypodium Initiative"/>
        </authorList>
    </citation>
    <scope>NUCLEOTIDE SEQUENCE [LARGE SCALE GENOMIC DNA]</scope>
    <source>
        <strain evidence="3 4">Bd21</strain>
    </source>
</reference>
<feature type="compositionally biased region" description="Basic and acidic residues" evidence="1">
    <location>
        <begin position="185"/>
        <end position="213"/>
    </location>
</feature>
<evidence type="ECO:0000313" key="4">
    <source>
        <dbReference type="EnsemblPlants" id="PNT75409"/>
    </source>
</evidence>
<feature type="transmembrane region" description="Helical" evidence="2">
    <location>
        <begin position="12"/>
        <end position="33"/>
    </location>
</feature>
<keyword evidence="5" id="KW-1185">Reference proteome</keyword>
<feature type="compositionally biased region" description="Basic residues" evidence="1">
    <location>
        <begin position="162"/>
        <end position="171"/>
    </location>
</feature>
<protein>
    <submittedName>
        <fullName evidence="3 4">Uncharacterized protein</fullName>
    </submittedName>
</protein>
<dbReference type="InParanoid" id="A0A2K2DMA2"/>
<reference evidence="3" key="2">
    <citation type="submission" date="2017-06" db="EMBL/GenBank/DDBJ databases">
        <title>WGS assembly of Brachypodium distachyon.</title>
        <authorList>
            <consortium name="The International Brachypodium Initiative"/>
            <person name="Lucas S."/>
            <person name="Harmon-Smith M."/>
            <person name="Lail K."/>
            <person name="Tice H."/>
            <person name="Grimwood J."/>
            <person name="Bruce D."/>
            <person name="Barry K."/>
            <person name="Shu S."/>
            <person name="Lindquist E."/>
            <person name="Wang M."/>
            <person name="Pitluck S."/>
            <person name="Vogel J.P."/>
            <person name="Garvin D.F."/>
            <person name="Mockler T.C."/>
            <person name="Schmutz J."/>
            <person name="Rokhsar D."/>
            <person name="Bevan M.W."/>
        </authorList>
    </citation>
    <scope>NUCLEOTIDE SEQUENCE</scope>
    <source>
        <strain evidence="3">Bd21</strain>
    </source>
</reference>
<dbReference type="EnsemblPlants" id="PNT75409">
    <property type="protein sequence ID" value="PNT75409"/>
    <property type="gene ID" value="BRADI_1g32031v3"/>
</dbReference>
<gene>
    <name evidence="3" type="ORF">BRADI_1g32031v3</name>
</gene>
<feature type="compositionally biased region" description="Low complexity" evidence="1">
    <location>
        <begin position="130"/>
        <end position="154"/>
    </location>
</feature>
<feature type="region of interest" description="Disordered" evidence="1">
    <location>
        <begin position="63"/>
        <end position="213"/>
    </location>
</feature>
<keyword evidence="2" id="KW-1133">Transmembrane helix</keyword>
<feature type="compositionally biased region" description="Basic residues" evidence="1">
    <location>
        <begin position="99"/>
        <end position="114"/>
    </location>
</feature>
<dbReference type="STRING" id="15368.A0A2K2DMA2"/>
<keyword evidence="2" id="KW-0472">Membrane</keyword>
<proteinExistence type="predicted"/>
<evidence type="ECO:0000256" key="1">
    <source>
        <dbReference type="SAM" id="MobiDB-lite"/>
    </source>
</evidence>
<dbReference type="Proteomes" id="UP000008810">
    <property type="component" value="Chromosome 1"/>
</dbReference>
<organism evidence="3">
    <name type="scientific">Brachypodium distachyon</name>
    <name type="common">Purple false brome</name>
    <name type="synonym">Trachynia distachya</name>
    <dbReference type="NCBI Taxonomy" id="15368"/>
    <lineage>
        <taxon>Eukaryota</taxon>
        <taxon>Viridiplantae</taxon>
        <taxon>Streptophyta</taxon>
        <taxon>Embryophyta</taxon>
        <taxon>Tracheophyta</taxon>
        <taxon>Spermatophyta</taxon>
        <taxon>Magnoliopsida</taxon>
        <taxon>Liliopsida</taxon>
        <taxon>Poales</taxon>
        <taxon>Poaceae</taxon>
        <taxon>BOP clade</taxon>
        <taxon>Pooideae</taxon>
        <taxon>Stipodae</taxon>
        <taxon>Brachypodieae</taxon>
        <taxon>Brachypodium</taxon>
    </lineage>
</organism>
<dbReference type="PANTHER" id="PTHR33115:SF37">
    <property type="entry name" value="OS01G0618300 PROTEIN"/>
    <property type="match status" value="1"/>
</dbReference>